<proteinExistence type="predicted"/>
<keyword evidence="2" id="KW-1185">Reference proteome</keyword>
<dbReference type="AlphaFoldDB" id="T1IIL5"/>
<protein>
    <submittedName>
        <fullName evidence="1">Uncharacterized protein</fullName>
    </submittedName>
</protein>
<reference evidence="1" key="2">
    <citation type="submission" date="2015-02" db="UniProtKB">
        <authorList>
            <consortium name="EnsemblMetazoa"/>
        </authorList>
    </citation>
    <scope>IDENTIFICATION</scope>
</reference>
<organism evidence="1 2">
    <name type="scientific">Strigamia maritima</name>
    <name type="common">European centipede</name>
    <name type="synonym">Geophilus maritimus</name>
    <dbReference type="NCBI Taxonomy" id="126957"/>
    <lineage>
        <taxon>Eukaryota</taxon>
        <taxon>Metazoa</taxon>
        <taxon>Ecdysozoa</taxon>
        <taxon>Arthropoda</taxon>
        <taxon>Myriapoda</taxon>
        <taxon>Chilopoda</taxon>
        <taxon>Pleurostigmophora</taxon>
        <taxon>Geophilomorpha</taxon>
        <taxon>Linotaeniidae</taxon>
        <taxon>Strigamia</taxon>
    </lineage>
</organism>
<sequence>MLYLANMSYNYKSRENTFLCTYYMDTHQITHRTDELAQQRRIGPSMNQNSTTKHYKEKPLCSNIHVCVRPSQRHVFRHAKGSDKLCKVKQIDQRDITKDSTE</sequence>
<dbReference type="EnsemblMetazoa" id="SMAR000716-RA">
    <property type="protein sequence ID" value="SMAR000716-PA"/>
    <property type="gene ID" value="SMAR000716"/>
</dbReference>
<name>T1IIL5_STRMM</name>
<reference evidence="2" key="1">
    <citation type="submission" date="2011-05" db="EMBL/GenBank/DDBJ databases">
        <authorList>
            <person name="Richards S.R."/>
            <person name="Qu J."/>
            <person name="Jiang H."/>
            <person name="Jhangiani S.N."/>
            <person name="Agravi P."/>
            <person name="Goodspeed R."/>
            <person name="Gross S."/>
            <person name="Mandapat C."/>
            <person name="Jackson L."/>
            <person name="Mathew T."/>
            <person name="Pu L."/>
            <person name="Thornton R."/>
            <person name="Saada N."/>
            <person name="Wilczek-Boney K.B."/>
            <person name="Lee S."/>
            <person name="Kovar C."/>
            <person name="Wu Y."/>
            <person name="Scherer S.E."/>
            <person name="Worley K.C."/>
            <person name="Muzny D.M."/>
            <person name="Gibbs R."/>
        </authorList>
    </citation>
    <scope>NUCLEOTIDE SEQUENCE</scope>
    <source>
        <strain evidence="2">Brora</strain>
    </source>
</reference>
<dbReference type="EMBL" id="JH430189">
    <property type="status" value="NOT_ANNOTATED_CDS"/>
    <property type="molecule type" value="Genomic_DNA"/>
</dbReference>
<accession>T1IIL5</accession>
<evidence type="ECO:0000313" key="1">
    <source>
        <dbReference type="EnsemblMetazoa" id="SMAR000716-PA"/>
    </source>
</evidence>
<dbReference type="Proteomes" id="UP000014500">
    <property type="component" value="Unassembled WGS sequence"/>
</dbReference>
<evidence type="ECO:0000313" key="2">
    <source>
        <dbReference type="Proteomes" id="UP000014500"/>
    </source>
</evidence>
<dbReference type="HOGENOM" id="CLU_2280881_0_0_1"/>